<sequence>MNAWKVTAIISIILNLLQVVFWVSIVFYGLGDIEKENQCAYNVCDGSGYESYIYYDFTGVCECYNNGELMKTRYLE</sequence>
<evidence type="ECO:0000256" key="1">
    <source>
        <dbReference type="SAM" id="Phobius"/>
    </source>
</evidence>
<comment type="caution">
    <text evidence="2">The sequence shown here is derived from an EMBL/GenBank/DDBJ whole genome shotgun (WGS) entry which is preliminary data.</text>
</comment>
<dbReference type="EMBL" id="LAZR01000839">
    <property type="protein sequence ID" value="KKN56530.1"/>
    <property type="molecule type" value="Genomic_DNA"/>
</dbReference>
<gene>
    <name evidence="2" type="ORF">LCGC14_0571080</name>
</gene>
<evidence type="ECO:0000313" key="2">
    <source>
        <dbReference type="EMBL" id="KKN56530.1"/>
    </source>
</evidence>
<reference evidence="2" key="1">
    <citation type="journal article" date="2015" name="Nature">
        <title>Complex archaea that bridge the gap between prokaryotes and eukaryotes.</title>
        <authorList>
            <person name="Spang A."/>
            <person name="Saw J.H."/>
            <person name="Jorgensen S.L."/>
            <person name="Zaremba-Niedzwiedzka K."/>
            <person name="Martijn J."/>
            <person name="Lind A.E."/>
            <person name="van Eijk R."/>
            <person name="Schleper C."/>
            <person name="Guy L."/>
            <person name="Ettema T.J."/>
        </authorList>
    </citation>
    <scope>NUCLEOTIDE SEQUENCE</scope>
</reference>
<protein>
    <submittedName>
        <fullName evidence="2">Uncharacterized protein</fullName>
    </submittedName>
</protein>
<accession>A0A0F9RJ49</accession>
<keyword evidence="1" id="KW-0812">Transmembrane</keyword>
<organism evidence="2">
    <name type="scientific">marine sediment metagenome</name>
    <dbReference type="NCBI Taxonomy" id="412755"/>
    <lineage>
        <taxon>unclassified sequences</taxon>
        <taxon>metagenomes</taxon>
        <taxon>ecological metagenomes</taxon>
    </lineage>
</organism>
<dbReference type="AlphaFoldDB" id="A0A0F9RJ49"/>
<feature type="transmembrane region" description="Helical" evidence="1">
    <location>
        <begin position="6"/>
        <end position="28"/>
    </location>
</feature>
<proteinExistence type="predicted"/>
<keyword evidence="1" id="KW-1133">Transmembrane helix</keyword>
<keyword evidence="1" id="KW-0472">Membrane</keyword>
<name>A0A0F9RJ49_9ZZZZ</name>